<feature type="compositionally biased region" description="Basic and acidic residues" evidence="4">
    <location>
        <begin position="580"/>
        <end position="603"/>
    </location>
</feature>
<dbReference type="GO" id="GO:0003723">
    <property type="term" value="F:RNA binding"/>
    <property type="evidence" value="ECO:0007669"/>
    <property type="project" value="TreeGrafter"/>
</dbReference>
<keyword evidence="5" id="KW-0732">Signal</keyword>
<dbReference type="AlphaFoldDB" id="A0A9W9V3U9"/>
<dbReference type="GO" id="GO:0003677">
    <property type="term" value="F:DNA binding"/>
    <property type="evidence" value="ECO:0007669"/>
    <property type="project" value="TreeGrafter"/>
</dbReference>
<gene>
    <name evidence="8" type="ORF">N7541_001663</name>
</gene>
<evidence type="ECO:0000259" key="6">
    <source>
        <dbReference type="Pfam" id="PF04935"/>
    </source>
</evidence>
<feature type="compositionally biased region" description="Basic and acidic residues" evidence="4">
    <location>
        <begin position="288"/>
        <end position="344"/>
    </location>
</feature>
<feature type="compositionally biased region" description="Basic residues" evidence="4">
    <location>
        <begin position="673"/>
        <end position="688"/>
    </location>
</feature>
<feature type="domain" description="Ribosomal RNA-processing protein 14 N-terminal" evidence="7">
    <location>
        <begin position="185"/>
        <end position="236"/>
    </location>
</feature>
<feature type="compositionally biased region" description="Acidic residues" evidence="4">
    <location>
        <begin position="369"/>
        <end position="382"/>
    </location>
</feature>
<feature type="compositionally biased region" description="Basic and acidic residues" evidence="4">
    <location>
        <begin position="559"/>
        <end position="571"/>
    </location>
</feature>
<feature type="compositionally biased region" description="Basic and acidic residues" evidence="4">
    <location>
        <begin position="613"/>
        <end position="622"/>
    </location>
</feature>
<feature type="region of interest" description="Disordered" evidence="4">
    <location>
        <begin position="210"/>
        <end position="702"/>
    </location>
</feature>
<keyword evidence="3" id="KW-0539">Nucleus</keyword>
<dbReference type="Pfam" id="PF15459">
    <property type="entry name" value="RRP14"/>
    <property type="match status" value="1"/>
</dbReference>
<feature type="compositionally biased region" description="Basic and acidic residues" evidence="4">
    <location>
        <begin position="474"/>
        <end position="489"/>
    </location>
</feature>
<dbReference type="GO" id="GO:0042274">
    <property type="term" value="P:ribosomal small subunit biogenesis"/>
    <property type="evidence" value="ECO:0007669"/>
    <property type="project" value="TreeGrafter"/>
</dbReference>
<feature type="compositionally biased region" description="Basic and acidic residues" evidence="4">
    <location>
        <begin position="634"/>
        <end position="672"/>
    </location>
</feature>
<feature type="compositionally biased region" description="Basic and acidic residues" evidence="4">
    <location>
        <begin position="433"/>
        <end position="465"/>
    </location>
</feature>
<reference evidence="8" key="2">
    <citation type="journal article" date="2023" name="IMA Fungus">
        <title>Comparative genomic study of the Penicillium genus elucidates a diverse pangenome and 15 lateral gene transfer events.</title>
        <authorList>
            <person name="Petersen C."/>
            <person name="Sorensen T."/>
            <person name="Nielsen M.R."/>
            <person name="Sondergaard T.E."/>
            <person name="Sorensen J.L."/>
            <person name="Fitzpatrick D.A."/>
            <person name="Frisvad J.C."/>
            <person name="Nielsen K.L."/>
        </authorList>
    </citation>
    <scope>NUCLEOTIDE SEQUENCE</scope>
    <source>
        <strain evidence="8">IBT 35675</strain>
    </source>
</reference>
<proteinExistence type="inferred from homology"/>
<feature type="domain" description="Ribosomal RNA-processing protein 14/surfeit locus protein 6 C-terminal" evidence="6">
    <location>
        <begin position="476"/>
        <end position="675"/>
    </location>
</feature>
<accession>A0A9W9V3U9</accession>
<keyword evidence="9" id="KW-1185">Reference proteome</keyword>
<feature type="compositionally biased region" description="Low complexity" evidence="4">
    <location>
        <begin position="523"/>
        <end position="544"/>
    </location>
</feature>
<evidence type="ECO:0000259" key="7">
    <source>
        <dbReference type="Pfam" id="PF15459"/>
    </source>
</evidence>
<evidence type="ECO:0000256" key="1">
    <source>
        <dbReference type="ARBA" id="ARBA00004123"/>
    </source>
</evidence>
<dbReference type="PANTHER" id="PTHR14369:SF0">
    <property type="entry name" value="SURFEIT LOCUS PROTEIN 6"/>
    <property type="match status" value="1"/>
</dbReference>
<organism evidence="8 9">
    <name type="scientific">Penicillium brevicompactum</name>
    <dbReference type="NCBI Taxonomy" id="5074"/>
    <lineage>
        <taxon>Eukaryota</taxon>
        <taxon>Fungi</taxon>
        <taxon>Dikarya</taxon>
        <taxon>Ascomycota</taxon>
        <taxon>Pezizomycotina</taxon>
        <taxon>Eurotiomycetes</taxon>
        <taxon>Eurotiomycetidae</taxon>
        <taxon>Eurotiales</taxon>
        <taxon>Aspergillaceae</taxon>
        <taxon>Penicillium</taxon>
    </lineage>
</organism>
<dbReference type="EMBL" id="JAPZBR010000001">
    <property type="protein sequence ID" value="KAJ5367722.1"/>
    <property type="molecule type" value="Genomic_DNA"/>
</dbReference>
<dbReference type="InterPro" id="IPR007019">
    <property type="entry name" value="SURF6"/>
</dbReference>
<feature type="signal peptide" evidence="5">
    <location>
        <begin position="1"/>
        <end position="19"/>
    </location>
</feature>
<dbReference type="GO" id="GO:0005730">
    <property type="term" value="C:nucleolus"/>
    <property type="evidence" value="ECO:0007669"/>
    <property type="project" value="TreeGrafter"/>
</dbReference>
<feature type="compositionally biased region" description="Low complexity" evidence="4">
    <location>
        <begin position="411"/>
        <end position="430"/>
    </location>
</feature>
<dbReference type="GO" id="GO:0042273">
    <property type="term" value="P:ribosomal large subunit biogenesis"/>
    <property type="evidence" value="ECO:0007669"/>
    <property type="project" value="TreeGrafter"/>
</dbReference>
<evidence type="ECO:0000256" key="5">
    <source>
        <dbReference type="SAM" id="SignalP"/>
    </source>
</evidence>
<name>A0A9W9V3U9_PENBR</name>
<reference evidence="8" key="1">
    <citation type="submission" date="2022-12" db="EMBL/GenBank/DDBJ databases">
        <authorList>
            <person name="Petersen C."/>
        </authorList>
    </citation>
    <scope>NUCLEOTIDE SEQUENCE</scope>
    <source>
        <strain evidence="8">IBT 35675</strain>
    </source>
</reference>
<feature type="compositionally biased region" description="Basic and acidic residues" evidence="4">
    <location>
        <begin position="497"/>
        <end position="513"/>
    </location>
</feature>
<dbReference type="Proteomes" id="UP001148299">
    <property type="component" value="Unassembled WGS sequence"/>
</dbReference>
<dbReference type="PANTHER" id="PTHR14369">
    <property type="entry name" value="SURFEIT LOCUS PROTEIN 6"/>
    <property type="match status" value="1"/>
</dbReference>
<dbReference type="InterPro" id="IPR029188">
    <property type="entry name" value="Rrp14_N"/>
</dbReference>
<dbReference type="InterPro" id="IPR029190">
    <property type="entry name" value="Rrp14/SURF6_C"/>
</dbReference>
<dbReference type="Pfam" id="PF04935">
    <property type="entry name" value="SURF6"/>
    <property type="match status" value="1"/>
</dbReference>
<comment type="similarity">
    <text evidence="2">Belongs to the SURF6 family.</text>
</comment>
<feature type="chain" id="PRO_5040940250" evidence="5">
    <location>
        <begin position="20"/>
        <end position="702"/>
    </location>
</feature>
<sequence length="702" mass="78235">MLLQSVLLALFFFLSVGSAKHKPTIYLIRHGEKPADKKNHGLSAEGELRAQCLRHVFGQHSGYNIGYILAPHTKETAGQRSGLGSRHSLPAGEVWCVVDAIHRYKGPGNILISWRHGPMGDIVEALGDGVPIEYPKKRYDLIWTDPWPYKGVVDIASEECPVLDLPPPDCNFSLRDSIMDDIEERLRSHAQAFDGLLSLIPAKLYYGEEDTSDQWQRKKQTKEQAREAKRAKLDPEATKTAKDVMDENARKRKREDGTLESDGSDGEMGTETPKEGLNRGTANSKKQKPVEKSDKADPAKAAAAEERRKQKEEKKVQKKANQKEKKKAKDASRKEKEKAQEKKSSTTPTEGTEKSAPKPNGTTAKDAEESADEDDDDDDGVVEEGFSIEFNPEQENPSTASSTDSPEFDASNPQSGSSSTSSIVPPTASTEAKSSEPKPLKHTPEELKQRLQKRLDELRAKRHADGLNGKPARNRQELIEARRQKAEQRKTHKKELRQKAKEEEQLKTDEAMARRFSPGGSGSLLASPRSPAESVSSNSNNFSFGRVMFTDGQQTDITGEVRDKPKTHGARDPASQLKAAEAKQARLAEMDPSKRADIEDKDVWLNAKKRAHGERVRDDTSLLKKALKRKETAKKKSEREWKDRLDTVVRSKEQRQSKRDENLRKRRDDKGTKGGKKKSSSGGKKKARPGFEGSFKGGGKKK</sequence>
<feature type="compositionally biased region" description="Basic and acidic residues" evidence="4">
    <location>
        <begin position="221"/>
        <end position="257"/>
    </location>
</feature>
<comment type="caution">
    <text evidence="8">The sequence shown here is derived from an EMBL/GenBank/DDBJ whole genome shotgun (WGS) entry which is preliminary data.</text>
</comment>
<evidence type="ECO:0000256" key="2">
    <source>
        <dbReference type="ARBA" id="ARBA00005904"/>
    </source>
</evidence>
<protein>
    <submittedName>
        <fullName evidence="8">60S ribosome biogenesis protein Rrp14</fullName>
    </submittedName>
</protein>
<evidence type="ECO:0000256" key="4">
    <source>
        <dbReference type="SAM" id="MobiDB-lite"/>
    </source>
</evidence>
<evidence type="ECO:0000256" key="3">
    <source>
        <dbReference type="ARBA" id="ARBA00023242"/>
    </source>
</evidence>
<evidence type="ECO:0000313" key="8">
    <source>
        <dbReference type="EMBL" id="KAJ5367722.1"/>
    </source>
</evidence>
<comment type="subcellular location">
    <subcellularLocation>
        <location evidence="1">Nucleus</location>
    </subcellularLocation>
</comment>
<feature type="compositionally biased region" description="Polar residues" evidence="4">
    <location>
        <begin position="393"/>
        <end position="405"/>
    </location>
</feature>
<evidence type="ECO:0000313" key="9">
    <source>
        <dbReference type="Proteomes" id="UP001148299"/>
    </source>
</evidence>